<gene>
    <name evidence="2" type="ORF">LCGC14_1824810</name>
</gene>
<accession>A0A0F9GHU5</accession>
<organism evidence="2">
    <name type="scientific">marine sediment metagenome</name>
    <dbReference type="NCBI Taxonomy" id="412755"/>
    <lineage>
        <taxon>unclassified sequences</taxon>
        <taxon>metagenomes</taxon>
        <taxon>ecological metagenomes</taxon>
    </lineage>
</organism>
<protein>
    <submittedName>
        <fullName evidence="2">Uncharacterized protein</fullName>
    </submittedName>
</protein>
<reference evidence="2" key="1">
    <citation type="journal article" date="2015" name="Nature">
        <title>Complex archaea that bridge the gap between prokaryotes and eukaryotes.</title>
        <authorList>
            <person name="Spang A."/>
            <person name="Saw J.H."/>
            <person name="Jorgensen S.L."/>
            <person name="Zaremba-Niedzwiedzka K."/>
            <person name="Martijn J."/>
            <person name="Lind A.E."/>
            <person name="van Eijk R."/>
            <person name="Schleper C."/>
            <person name="Guy L."/>
            <person name="Ettema T.J."/>
        </authorList>
    </citation>
    <scope>NUCLEOTIDE SEQUENCE</scope>
</reference>
<name>A0A0F9GHU5_9ZZZZ</name>
<feature type="region of interest" description="Disordered" evidence="1">
    <location>
        <begin position="72"/>
        <end position="101"/>
    </location>
</feature>
<dbReference type="EMBL" id="LAZR01017933">
    <property type="protein sequence ID" value="KKL98399.1"/>
    <property type="molecule type" value="Genomic_DNA"/>
</dbReference>
<comment type="caution">
    <text evidence="2">The sequence shown here is derived from an EMBL/GenBank/DDBJ whole genome shotgun (WGS) entry which is preliminary data.</text>
</comment>
<proteinExistence type="predicted"/>
<evidence type="ECO:0000313" key="2">
    <source>
        <dbReference type="EMBL" id="KKL98399.1"/>
    </source>
</evidence>
<dbReference type="AlphaFoldDB" id="A0A0F9GHU5"/>
<evidence type="ECO:0000256" key="1">
    <source>
        <dbReference type="SAM" id="MobiDB-lite"/>
    </source>
</evidence>
<sequence length="101" mass="11516">MNQQEVWKTISNDVKHWFHVHKFVTYGDAFGWWQVADWGSRVTLAGNKEGQSAFEDEIIYLVSQFGPSAKIELPSKPRSKKPLPKTAPEPRFIAGSSIKKK</sequence>